<dbReference type="GO" id="GO:0016020">
    <property type="term" value="C:membrane"/>
    <property type="evidence" value="ECO:0007669"/>
    <property type="project" value="TreeGrafter"/>
</dbReference>
<dbReference type="OrthoDB" id="9767863at2"/>
<keyword evidence="4" id="KW-1185">Reference proteome</keyword>
<dbReference type="RefSeq" id="WP_090958175.1">
    <property type="nucleotide sequence ID" value="NZ_FOOA01000001.1"/>
</dbReference>
<evidence type="ECO:0000256" key="1">
    <source>
        <dbReference type="SAM" id="Phobius"/>
    </source>
</evidence>
<comment type="caution">
    <text evidence="3">The sequence shown here is derived from an EMBL/GenBank/DDBJ whole genome shotgun (WGS) entry which is preliminary data.</text>
</comment>
<feature type="transmembrane region" description="Helical" evidence="1">
    <location>
        <begin position="34"/>
        <end position="57"/>
    </location>
</feature>
<feature type="transmembrane region" description="Helical" evidence="1">
    <location>
        <begin position="357"/>
        <end position="374"/>
    </location>
</feature>
<dbReference type="PANTHER" id="PTHR23028:SF53">
    <property type="entry name" value="ACYL_TRANSF_3 DOMAIN-CONTAINING PROTEIN"/>
    <property type="match status" value="1"/>
</dbReference>
<protein>
    <submittedName>
        <fullName evidence="3">Peptidoglycan/LPS O-acetylase OafA/YrhL</fullName>
    </submittedName>
</protein>
<accession>A0A7W6FSV8</accession>
<name>A0A7W6FSV8_9HYPH</name>
<evidence type="ECO:0000259" key="2">
    <source>
        <dbReference type="Pfam" id="PF01757"/>
    </source>
</evidence>
<feature type="transmembrane region" description="Helical" evidence="1">
    <location>
        <begin position="69"/>
        <end position="89"/>
    </location>
</feature>
<dbReference type="InterPro" id="IPR002656">
    <property type="entry name" value="Acyl_transf_3_dom"/>
</dbReference>
<evidence type="ECO:0000313" key="3">
    <source>
        <dbReference type="EMBL" id="MBB3934529.1"/>
    </source>
</evidence>
<dbReference type="Pfam" id="PF01757">
    <property type="entry name" value="Acyl_transf_3"/>
    <property type="match status" value="1"/>
</dbReference>
<feature type="transmembrane region" description="Helical" evidence="1">
    <location>
        <begin position="148"/>
        <end position="168"/>
    </location>
</feature>
<feature type="transmembrane region" description="Helical" evidence="1">
    <location>
        <begin position="315"/>
        <end position="336"/>
    </location>
</feature>
<reference evidence="3 4" key="1">
    <citation type="submission" date="2020-08" db="EMBL/GenBank/DDBJ databases">
        <title>Genomic Encyclopedia of Type Strains, Phase IV (KMG-IV): sequencing the most valuable type-strain genomes for metagenomic binning, comparative biology and taxonomic classification.</title>
        <authorList>
            <person name="Goeker M."/>
        </authorList>
    </citation>
    <scope>NUCLEOTIDE SEQUENCE [LARGE SCALE GENOMIC DNA]</scope>
    <source>
        <strain evidence="3 4">DSM 25024</strain>
    </source>
</reference>
<feature type="transmembrane region" description="Helical" evidence="1">
    <location>
        <begin position="290"/>
        <end position="309"/>
    </location>
</feature>
<dbReference type="Proteomes" id="UP000531216">
    <property type="component" value="Unassembled WGS sequence"/>
</dbReference>
<feature type="transmembrane region" description="Helical" evidence="1">
    <location>
        <begin position="226"/>
        <end position="245"/>
    </location>
</feature>
<keyword evidence="1" id="KW-1133">Transmembrane helix</keyword>
<feature type="transmembrane region" description="Helical" evidence="1">
    <location>
        <begin position="251"/>
        <end position="270"/>
    </location>
</feature>
<evidence type="ECO:0000313" key="4">
    <source>
        <dbReference type="Proteomes" id="UP000531216"/>
    </source>
</evidence>
<dbReference type="PANTHER" id="PTHR23028">
    <property type="entry name" value="ACETYLTRANSFERASE"/>
    <property type="match status" value="1"/>
</dbReference>
<feature type="transmembrane region" description="Helical" evidence="1">
    <location>
        <begin position="197"/>
        <end position="219"/>
    </location>
</feature>
<gene>
    <name evidence="3" type="ORF">GGR05_000640</name>
</gene>
<feature type="transmembrane region" description="Helical" evidence="1">
    <location>
        <begin position="175"/>
        <end position="191"/>
    </location>
</feature>
<keyword evidence="1" id="KW-0812">Transmembrane</keyword>
<sequence>MSAASQVRAKTADGVEAVHEPVFQRRSRNRNVQWLRAVAALFVVFYHASGHLGAVLGDDRFADIFNHRFGILGVAIFFAISGALMADILKTTPAPNFLIHRILRIYPIFLIASVALPFVFWNNPGLDMRALSLIAIGQNGNYRLMVEWTLVFELAFYVALFLVAAAGLARRLEAIALLALALSVGGTLVSPDNQAQIAVYVTELPFMSATAAFAGGLLIPWLVRRNVFHPALAGLAVAAAIAIPGTDSVGMGRLLAGVSAVILVGLAISFEARSADDSVPQRVATKLGDWSYALYLCHMPVISFTYNHLPFTGAAAWTVAVVGALLLAIPLGMLDLRLYAWLRKRSDRSTPESFRRWAWIYVGVYAIVAVIFLFKN</sequence>
<proteinExistence type="predicted"/>
<dbReference type="InterPro" id="IPR050879">
    <property type="entry name" value="Acyltransferase_3"/>
</dbReference>
<feature type="domain" description="Acyltransferase 3" evidence="2">
    <location>
        <begin position="31"/>
        <end position="331"/>
    </location>
</feature>
<feature type="transmembrane region" description="Helical" evidence="1">
    <location>
        <begin position="101"/>
        <end position="121"/>
    </location>
</feature>
<dbReference type="AlphaFoldDB" id="A0A7W6FSV8"/>
<dbReference type="GO" id="GO:0000271">
    <property type="term" value="P:polysaccharide biosynthetic process"/>
    <property type="evidence" value="ECO:0007669"/>
    <property type="project" value="TreeGrafter"/>
</dbReference>
<keyword evidence="1" id="KW-0472">Membrane</keyword>
<dbReference type="EMBL" id="JACIDO010000001">
    <property type="protein sequence ID" value="MBB3934529.1"/>
    <property type="molecule type" value="Genomic_DNA"/>
</dbReference>
<organism evidence="3 4">
    <name type="scientific">Aureimonas phyllosphaerae</name>
    <dbReference type="NCBI Taxonomy" id="1166078"/>
    <lineage>
        <taxon>Bacteria</taxon>
        <taxon>Pseudomonadati</taxon>
        <taxon>Pseudomonadota</taxon>
        <taxon>Alphaproteobacteria</taxon>
        <taxon>Hyphomicrobiales</taxon>
        <taxon>Aurantimonadaceae</taxon>
        <taxon>Aureimonas</taxon>
    </lineage>
</organism>
<dbReference type="GO" id="GO:0016747">
    <property type="term" value="F:acyltransferase activity, transferring groups other than amino-acyl groups"/>
    <property type="evidence" value="ECO:0007669"/>
    <property type="project" value="InterPro"/>
</dbReference>